<dbReference type="EMBL" id="CM029054">
    <property type="protein sequence ID" value="KAG2536180.1"/>
    <property type="molecule type" value="Genomic_DNA"/>
</dbReference>
<evidence type="ECO:0000313" key="1">
    <source>
        <dbReference type="EMBL" id="KAG2536180.1"/>
    </source>
</evidence>
<organism evidence="1 2">
    <name type="scientific">Panicum virgatum</name>
    <name type="common">Blackwell switchgrass</name>
    <dbReference type="NCBI Taxonomy" id="38727"/>
    <lineage>
        <taxon>Eukaryota</taxon>
        <taxon>Viridiplantae</taxon>
        <taxon>Streptophyta</taxon>
        <taxon>Embryophyta</taxon>
        <taxon>Tracheophyta</taxon>
        <taxon>Spermatophyta</taxon>
        <taxon>Magnoliopsida</taxon>
        <taxon>Liliopsida</taxon>
        <taxon>Poales</taxon>
        <taxon>Poaceae</taxon>
        <taxon>PACMAD clade</taxon>
        <taxon>Panicoideae</taxon>
        <taxon>Panicodae</taxon>
        <taxon>Paniceae</taxon>
        <taxon>Panicinae</taxon>
        <taxon>Panicum</taxon>
        <taxon>Panicum sect. Hiantes</taxon>
    </lineage>
</organism>
<protein>
    <submittedName>
        <fullName evidence="1">Uncharacterized protein</fullName>
    </submittedName>
</protein>
<dbReference type="AlphaFoldDB" id="A0A8T0MFR9"/>
<sequence length="135" mass="14976">MGGRINPGKGTRAQLLTAQHTHLWSIYMHDAYDGEPLQLVCERFVIHEPDDANSGGIHCTFPSFGSSTPRDTRPWEALGICEETKRWLLKVMARAIRQPGDRGALGMGHGMRCPVRCLLPLLTCMAMAFLSQLPC</sequence>
<accession>A0A8T0MFR9</accession>
<reference evidence="1" key="1">
    <citation type="submission" date="2020-05" db="EMBL/GenBank/DDBJ databases">
        <title>WGS assembly of Panicum virgatum.</title>
        <authorList>
            <person name="Lovell J.T."/>
            <person name="Jenkins J."/>
            <person name="Shu S."/>
            <person name="Juenger T.E."/>
            <person name="Schmutz J."/>
        </authorList>
    </citation>
    <scope>NUCLEOTIDE SEQUENCE</scope>
    <source>
        <strain evidence="1">AP13</strain>
    </source>
</reference>
<evidence type="ECO:0000313" key="2">
    <source>
        <dbReference type="Proteomes" id="UP000823388"/>
    </source>
</evidence>
<dbReference type="Proteomes" id="UP000823388">
    <property type="component" value="Chromosome 9N"/>
</dbReference>
<name>A0A8T0MFR9_PANVG</name>
<gene>
    <name evidence="1" type="ORF">PVAP13_9NG167373</name>
</gene>
<keyword evidence="2" id="KW-1185">Reference proteome</keyword>
<proteinExistence type="predicted"/>
<comment type="caution">
    <text evidence="1">The sequence shown here is derived from an EMBL/GenBank/DDBJ whole genome shotgun (WGS) entry which is preliminary data.</text>
</comment>